<dbReference type="Pfam" id="PF02706">
    <property type="entry name" value="Wzz"/>
    <property type="match status" value="1"/>
</dbReference>
<dbReference type="EMBL" id="SLWF01000008">
    <property type="protein sequence ID" value="TCN85767.1"/>
    <property type="molecule type" value="Genomic_DNA"/>
</dbReference>
<comment type="subcellular location">
    <subcellularLocation>
        <location evidence="1">Cell membrane</location>
        <topology evidence="1">Multi-pass membrane protein</topology>
    </subcellularLocation>
</comment>
<reference evidence="9 10" key="1">
    <citation type="submission" date="2019-03" db="EMBL/GenBank/DDBJ databases">
        <title>Freshwater and sediment microbial communities from various areas in North America, analyzing microbe dynamics in response to fracking.</title>
        <authorList>
            <person name="Lamendella R."/>
        </authorList>
    </citation>
    <scope>NUCLEOTIDE SEQUENCE [LARGE SCALE GENOMIC DNA]</scope>
    <source>
        <strain evidence="9 10">74A</strain>
    </source>
</reference>
<dbReference type="Pfam" id="PF13807">
    <property type="entry name" value="GNVR"/>
    <property type="match status" value="1"/>
</dbReference>
<protein>
    <submittedName>
        <fullName evidence="9">LPS O-antigen subunit length determinant protein (WzzB/FepE family)</fullName>
    </submittedName>
</protein>
<keyword evidence="2" id="KW-1003">Cell membrane</keyword>
<dbReference type="GO" id="GO:0005886">
    <property type="term" value="C:plasma membrane"/>
    <property type="evidence" value="ECO:0007669"/>
    <property type="project" value="UniProtKB-SubCell"/>
</dbReference>
<keyword evidence="5 6" id="KW-0472">Membrane</keyword>
<evidence type="ECO:0000256" key="5">
    <source>
        <dbReference type="ARBA" id="ARBA00023136"/>
    </source>
</evidence>
<dbReference type="InterPro" id="IPR003856">
    <property type="entry name" value="LPS_length_determ_N"/>
</dbReference>
<comment type="caution">
    <text evidence="9">The sequence shown here is derived from an EMBL/GenBank/DDBJ whole genome shotgun (WGS) entry which is preliminary data.</text>
</comment>
<sequence length="342" mass="38598">MRYCLAFYIQLIATAYHRISMSNTISNPQDAEFAQQHFAASDEIDLRELFSVILGGKVLILGITLLFAAGAVALALWMPNIYKSEVLLAPADEAQGSGGLAALANQFGGLANLAGINLGKRGDTDKTELAIEVMESRKFTSDFIEKHQILPDLMAVDKWDFKTNKISYNPKVYDDTNKKWVRKVKPPKQIIPSMQEAYKRFSKILSVTSDKKTGFVTISIEHKSPYIAKQWVDWLVTDINQVMKQRDVTEAKRSTEYLEKQIEQTNVADIKSVLYKLVEEQAKTIMFAEVRDEYIFKTIDPALVPEEKFKPKRALICVLGTLLGGMLAVFIVLVRYFVKKGN</sequence>
<gene>
    <name evidence="9" type="ORF">EDC91_1084</name>
</gene>
<dbReference type="PANTHER" id="PTHR32309:SF13">
    <property type="entry name" value="FERRIC ENTEROBACTIN TRANSPORT PROTEIN FEPE"/>
    <property type="match status" value="1"/>
</dbReference>
<dbReference type="GO" id="GO:0004713">
    <property type="term" value="F:protein tyrosine kinase activity"/>
    <property type="evidence" value="ECO:0007669"/>
    <property type="project" value="TreeGrafter"/>
</dbReference>
<evidence type="ECO:0000259" key="8">
    <source>
        <dbReference type="Pfam" id="PF13807"/>
    </source>
</evidence>
<proteinExistence type="predicted"/>
<evidence type="ECO:0000313" key="9">
    <source>
        <dbReference type="EMBL" id="TCN85767.1"/>
    </source>
</evidence>
<evidence type="ECO:0000256" key="2">
    <source>
        <dbReference type="ARBA" id="ARBA00022475"/>
    </source>
</evidence>
<evidence type="ECO:0000256" key="6">
    <source>
        <dbReference type="SAM" id="Phobius"/>
    </source>
</evidence>
<evidence type="ECO:0000256" key="1">
    <source>
        <dbReference type="ARBA" id="ARBA00004651"/>
    </source>
</evidence>
<feature type="domain" description="Polysaccharide chain length determinant N-terminal" evidence="7">
    <location>
        <begin position="42"/>
        <end position="146"/>
    </location>
</feature>
<feature type="domain" description="Tyrosine-protein kinase G-rich" evidence="8">
    <location>
        <begin position="297"/>
        <end position="336"/>
    </location>
</feature>
<dbReference type="AlphaFoldDB" id="A0A4R2FCK4"/>
<accession>A0A4R2FCK4</accession>
<dbReference type="PANTHER" id="PTHR32309">
    <property type="entry name" value="TYROSINE-PROTEIN KINASE"/>
    <property type="match status" value="1"/>
</dbReference>
<dbReference type="InterPro" id="IPR050445">
    <property type="entry name" value="Bact_polysacc_biosynth/exp"/>
</dbReference>
<feature type="transmembrane region" description="Helical" evidence="6">
    <location>
        <begin position="49"/>
        <end position="77"/>
    </location>
</feature>
<name>A0A4R2FCK4_9GAMM</name>
<keyword evidence="4 6" id="KW-1133">Transmembrane helix</keyword>
<keyword evidence="10" id="KW-1185">Reference proteome</keyword>
<keyword evidence="3 6" id="KW-0812">Transmembrane</keyword>
<evidence type="ECO:0000313" key="10">
    <source>
        <dbReference type="Proteomes" id="UP000294832"/>
    </source>
</evidence>
<evidence type="ECO:0000259" key="7">
    <source>
        <dbReference type="Pfam" id="PF02706"/>
    </source>
</evidence>
<dbReference type="InterPro" id="IPR032807">
    <property type="entry name" value="GNVR"/>
</dbReference>
<organism evidence="9 10">
    <name type="scientific">Shewanella fodinae</name>
    <dbReference type="NCBI Taxonomy" id="552357"/>
    <lineage>
        <taxon>Bacteria</taxon>
        <taxon>Pseudomonadati</taxon>
        <taxon>Pseudomonadota</taxon>
        <taxon>Gammaproteobacteria</taxon>
        <taxon>Alteromonadales</taxon>
        <taxon>Shewanellaceae</taxon>
        <taxon>Shewanella</taxon>
    </lineage>
</organism>
<feature type="transmembrane region" description="Helical" evidence="6">
    <location>
        <begin position="314"/>
        <end position="338"/>
    </location>
</feature>
<evidence type="ECO:0000256" key="4">
    <source>
        <dbReference type="ARBA" id="ARBA00022989"/>
    </source>
</evidence>
<evidence type="ECO:0000256" key="3">
    <source>
        <dbReference type="ARBA" id="ARBA00022692"/>
    </source>
</evidence>
<dbReference type="Proteomes" id="UP000294832">
    <property type="component" value="Unassembled WGS sequence"/>
</dbReference>